<dbReference type="InterPro" id="IPR045249">
    <property type="entry name" value="HARBI1-like"/>
</dbReference>
<comment type="subcellular location">
    <subcellularLocation>
        <location evidence="2">Nucleus</location>
    </subcellularLocation>
</comment>
<keyword evidence="4" id="KW-0540">Nuclease</keyword>
<dbReference type="GO" id="GO:0016787">
    <property type="term" value="F:hydrolase activity"/>
    <property type="evidence" value="ECO:0007669"/>
    <property type="project" value="UniProtKB-KW"/>
</dbReference>
<evidence type="ECO:0000256" key="7">
    <source>
        <dbReference type="ARBA" id="ARBA00023242"/>
    </source>
</evidence>
<dbReference type="InterPro" id="IPR027806">
    <property type="entry name" value="HARBI1_dom"/>
</dbReference>
<evidence type="ECO:0000256" key="5">
    <source>
        <dbReference type="ARBA" id="ARBA00022723"/>
    </source>
</evidence>
<comment type="cofactor">
    <cofactor evidence="1">
        <name>a divalent metal cation</name>
        <dbReference type="ChEBI" id="CHEBI:60240"/>
    </cofactor>
</comment>
<comment type="similarity">
    <text evidence="3">Belongs to the HARBI1 family.</text>
</comment>
<dbReference type="EMBL" id="GFXV01005468">
    <property type="protein sequence ID" value="MBW17273.1"/>
    <property type="molecule type" value="Transcribed_RNA"/>
</dbReference>
<proteinExistence type="inferred from homology"/>
<organism evidence="9">
    <name type="scientific">Melanaphis sacchari</name>
    <dbReference type="NCBI Taxonomy" id="742174"/>
    <lineage>
        <taxon>Eukaryota</taxon>
        <taxon>Metazoa</taxon>
        <taxon>Ecdysozoa</taxon>
        <taxon>Arthropoda</taxon>
        <taxon>Hexapoda</taxon>
        <taxon>Insecta</taxon>
        <taxon>Pterygota</taxon>
        <taxon>Neoptera</taxon>
        <taxon>Paraneoptera</taxon>
        <taxon>Hemiptera</taxon>
        <taxon>Sternorrhyncha</taxon>
        <taxon>Aphidomorpha</taxon>
        <taxon>Aphidoidea</taxon>
        <taxon>Aphididae</taxon>
        <taxon>Aphidini</taxon>
        <taxon>Melanaphis</taxon>
    </lineage>
</organism>
<evidence type="ECO:0000256" key="3">
    <source>
        <dbReference type="ARBA" id="ARBA00006958"/>
    </source>
</evidence>
<evidence type="ECO:0000256" key="1">
    <source>
        <dbReference type="ARBA" id="ARBA00001968"/>
    </source>
</evidence>
<evidence type="ECO:0000259" key="8">
    <source>
        <dbReference type="Pfam" id="PF13359"/>
    </source>
</evidence>
<dbReference type="PANTHER" id="PTHR22930:SF269">
    <property type="entry name" value="NUCLEASE HARBI1-LIKE PROTEIN"/>
    <property type="match status" value="1"/>
</dbReference>
<gene>
    <name evidence="9" type="primary">Harbi1_1</name>
</gene>
<dbReference type="AlphaFoldDB" id="A0A2H8TSS0"/>
<protein>
    <submittedName>
        <fullName evidence="9">Putative nuclease HARBI1</fullName>
    </submittedName>
</protein>
<reference evidence="9" key="1">
    <citation type="submission" date="2017-10" db="EMBL/GenBank/DDBJ databases">
        <title>Transcriptome Assembly of Sugarcane Aphid Adults.</title>
        <authorList>
            <person name="Scully E.D."/>
            <person name="Palmer N.A."/>
            <person name="Geib S.M."/>
            <person name="Sarath G."/>
            <person name="Sattler S.E."/>
        </authorList>
    </citation>
    <scope>NUCLEOTIDE SEQUENCE</scope>
    <source>
        <tissue evidence="9">Whole body</tissue>
    </source>
</reference>
<keyword evidence="7" id="KW-0539">Nucleus</keyword>
<dbReference type="Pfam" id="PF13359">
    <property type="entry name" value="DDE_Tnp_4"/>
    <property type="match status" value="1"/>
</dbReference>
<feature type="domain" description="DDE Tnp4" evidence="8">
    <location>
        <begin position="167"/>
        <end position="332"/>
    </location>
</feature>
<accession>A0A2H8TSS0</accession>
<dbReference type="OrthoDB" id="2668416at2759"/>
<keyword evidence="6" id="KW-0378">Hydrolase</keyword>
<evidence type="ECO:0000313" key="9">
    <source>
        <dbReference type="EMBL" id="MBW17273.1"/>
    </source>
</evidence>
<dbReference type="GO" id="GO:0005634">
    <property type="term" value="C:nucleus"/>
    <property type="evidence" value="ECO:0007669"/>
    <property type="project" value="UniProtKB-SubCell"/>
</dbReference>
<name>A0A2H8TSS0_9HEMI</name>
<dbReference type="PANTHER" id="PTHR22930">
    <property type="match status" value="1"/>
</dbReference>
<evidence type="ECO:0000256" key="6">
    <source>
        <dbReference type="ARBA" id="ARBA00022801"/>
    </source>
</evidence>
<keyword evidence="5" id="KW-0479">Metal-binding</keyword>
<evidence type="ECO:0000256" key="4">
    <source>
        <dbReference type="ARBA" id="ARBA00022722"/>
    </source>
</evidence>
<dbReference type="GO" id="GO:0046872">
    <property type="term" value="F:metal ion binding"/>
    <property type="evidence" value="ECO:0007669"/>
    <property type="project" value="UniProtKB-KW"/>
</dbReference>
<sequence length="391" mass="45476">MTSSSSDEELLILLALKNKKKRRKWVHEINEKREEFGEFHHLCKELSTYEDRFVNYFRMTREQFEEIHELISPRISKLTTNWRKPIGTKERLAICLRYLATGDSHHTIGFSFRVGRTTVSSIVKEVCVELWNVLQPLYLATPTEEVWKNSEIGFRELWNFPNCIGSIDGKHVRIKCPPKTGSSFFCYKHFFSIVLLGIVDPNYKFLIVDIGSYGRHSDSSIFENSSFYREFIQGKTILPPKPLPGTTTPVPHVFVGDEGFKLETFLMRPFPRAVVAQDEAKKVFNKRLSRARRVVENAFGILAQKWRVFFRPIELEVDTAEHVVKATCCLHNYLQSTSTIENEPEEENAISPTDVFSNTQRIRERSSIAANSVRENFVNYFNYLRNETIDQ</sequence>
<dbReference type="GO" id="GO:0004518">
    <property type="term" value="F:nuclease activity"/>
    <property type="evidence" value="ECO:0007669"/>
    <property type="project" value="UniProtKB-KW"/>
</dbReference>
<evidence type="ECO:0000256" key="2">
    <source>
        <dbReference type="ARBA" id="ARBA00004123"/>
    </source>
</evidence>